<dbReference type="PROSITE" id="PS00086">
    <property type="entry name" value="CYTOCHROME_P450"/>
    <property type="match status" value="1"/>
</dbReference>
<feature type="binding site" description="axial binding residue" evidence="9">
    <location>
        <position position="447"/>
    </location>
    <ligand>
        <name>heme</name>
        <dbReference type="ChEBI" id="CHEBI:30413"/>
    </ligand>
    <ligandPart>
        <name>Fe</name>
        <dbReference type="ChEBI" id="CHEBI:18248"/>
    </ligandPart>
</feature>
<keyword evidence="12" id="KW-1185">Reference proteome</keyword>
<evidence type="ECO:0000313" key="12">
    <source>
        <dbReference type="Proteomes" id="UP000054538"/>
    </source>
</evidence>
<evidence type="ECO:0008006" key="13">
    <source>
        <dbReference type="Google" id="ProtNLM"/>
    </source>
</evidence>
<evidence type="ECO:0000256" key="4">
    <source>
        <dbReference type="ARBA" id="ARBA00022617"/>
    </source>
</evidence>
<keyword evidence="5 9" id="KW-0479">Metal-binding</keyword>
<evidence type="ECO:0000256" key="10">
    <source>
        <dbReference type="RuleBase" id="RU000461"/>
    </source>
</evidence>
<evidence type="ECO:0000256" key="5">
    <source>
        <dbReference type="ARBA" id="ARBA00022723"/>
    </source>
</evidence>
<evidence type="ECO:0000256" key="7">
    <source>
        <dbReference type="ARBA" id="ARBA00023004"/>
    </source>
</evidence>
<dbReference type="SUPFAM" id="SSF48264">
    <property type="entry name" value="Cytochrome P450"/>
    <property type="match status" value="1"/>
</dbReference>
<dbReference type="GO" id="GO:0004497">
    <property type="term" value="F:monooxygenase activity"/>
    <property type="evidence" value="ECO:0007669"/>
    <property type="project" value="UniProtKB-KW"/>
</dbReference>
<dbReference type="PANTHER" id="PTHR46300:SF7">
    <property type="entry name" value="P450, PUTATIVE (EUROFUNG)-RELATED"/>
    <property type="match status" value="1"/>
</dbReference>
<dbReference type="Proteomes" id="UP000054538">
    <property type="component" value="Unassembled WGS sequence"/>
</dbReference>
<evidence type="ECO:0000256" key="2">
    <source>
        <dbReference type="ARBA" id="ARBA00005179"/>
    </source>
</evidence>
<dbReference type="GO" id="GO:0020037">
    <property type="term" value="F:heme binding"/>
    <property type="evidence" value="ECO:0007669"/>
    <property type="project" value="InterPro"/>
</dbReference>
<dbReference type="InterPro" id="IPR017972">
    <property type="entry name" value="Cyt_P450_CS"/>
</dbReference>
<dbReference type="InterPro" id="IPR002401">
    <property type="entry name" value="Cyt_P450_E_grp-I"/>
</dbReference>
<organism evidence="11 12">
    <name type="scientific">Paxillus rubicundulus Ve08.2h10</name>
    <dbReference type="NCBI Taxonomy" id="930991"/>
    <lineage>
        <taxon>Eukaryota</taxon>
        <taxon>Fungi</taxon>
        <taxon>Dikarya</taxon>
        <taxon>Basidiomycota</taxon>
        <taxon>Agaricomycotina</taxon>
        <taxon>Agaricomycetes</taxon>
        <taxon>Agaricomycetidae</taxon>
        <taxon>Boletales</taxon>
        <taxon>Paxilineae</taxon>
        <taxon>Paxillaceae</taxon>
        <taxon>Paxillus</taxon>
    </lineage>
</organism>
<dbReference type="OrthoDB" id="2789670at2759"/>
<accession>A0A0D0DSN4</accession>
<evidence type="ECO:0000256" key="1">
    <source>
        <dbReference type="ARBA" id="ARBA00001971"/>
    </source>
</evidence>
<reference evidence="11 12" key="1">
    <citation type="submission" date="2014-04" db="EMBL/GenBank/DDBJ databases">
        <authorList>
            <consortium name="DOE Joint Genome Institute"/>
            <person name="Kuo A."/>
            <person name="Kohler A."/>
            <person name="Jargeat P."/>
            <person name="Nagy L.G."/>
            <person name="Floudas D."/>
            <person name="Copeland A."/>
            <person name="Barry K.W."/>
            <person name="Cichocki N."/>
            <person name="Veneault-Fourrey C."/>
            <person name="LaButti K."/>
            <person name="Lindquist E.A."/>
            <person name="Lipzen A."/>
            <person name="Lundell T."/>
            <person name="Morin E."/>
            <person name="Murat C."/>
            <person name="Sun H."/>
            <person name="Tunlid A."/>
            <person name="Henrissat B."/>
            <person name="Grigoriev I.V."/>
            <person name="Hibbett D.S."/>
            <person name="Martin F."/>
            <person name="Nordberg H.P."/>
            <person name="Cantor M.N."/>
            <person name="Hua S.X."/>
        </authorList>
    </citation>
    <scope>NUCLEOTIDE SEQUENCE [LARGE SCALE GENOMIC DNA]</scope>
    <source>
        <strain evidence="11 12">Ve08.2h10</strain>
    </source>
</reference>
<dbReference type="HOGENOM" id="CLU_001570_2_3_1"/>
<dbReference type="EMBL" id="KN824981">
    <property type="protein sequence ID" value="KIK96538.1"/>
    <property type="molecule type" value="Genomic_DNA"/>
</dbReference>
<evidence type="ECO:0000256" key="3">
    <source>
        <dbReference type="ARBA" id="ARBA00010617"/>
    </source>
</evidence>
<dbReference type="AlphaFoldDB" id="A0A0D0DSN4"/>
<comment type="similarity">
    <text evidence="3 10">Belongs to the cytochrome P450 family.</text>
</comment>
<gene>
    <name evidence="11" type="ORF">PAXRUDRAFT_300373</name>
</gene>
<dbReference type="STRING" id="930991.A0A0D0DSN4"/>
<keyword evidence="6 10" id="KW-0560">Oxidoreductase</keyword>
<keyword evidence="8 10" id="KW-0503">Monooxygenase</keyword>
<sequence length="519" mass="59430">MILETYSALLAALISLVAVRSIIRRLVLNKPRERGLPLPPGPRPLPILGNVLSLDGSEPWKTYAAWGAIYGDIIYTRLLDQEFIILNSQSDVVELFEKRSQKYSDRPFIATLEPFGWDRNLAFAPYGDHWRLSRRIFHQTFRAEASLHLRPMQLTKVREMVTNIFDDPNQHAFYCETFAVAVTMIAVYDYDPTPRDDPIVHLAEQFLRVSLEALIPERAVALKLFPFLLYIPDWCPGSFLKRKARQARKYSEEWVEFPYQYVQNRMKNDAQPVDSMVSDHLIRMRKLDPSQRLAYEDALKTAASTAYIASVETTSSSLMVFILAMVLNPHVARRAQEEIDTVVGRDRLPDFDDRPSLPYVQAIMRETMRWQPLVPLIMHTATSSDVYKGIYIPEGVTVVANTWAISRDETRYPNASQFIPERFFASEGRLNDDDPAQFVFGFGRRICPGRHTADASMWIGIATMLATFHFSRAKDAEGNDVEFEPSYVNGVTRHPMDFPCSISPRSHISRTILQTGRQS</sequence>
<evidence type="ECO:0000256" key="9">
    <source>
        <dbReference type="PIRSR" id="PIRSR602401-1"/>
    </source>
</evidence>
<dbReference type="PRINTS" id="PR00385">
    <property type="entry name" value="P450"/>
</dbReference>
<dbReference type="PANTHER" id="PTHR46300">
    <property type="entry name" value="P450, PUTATIVE (EUROFUNG)-RELATED-RELATED"/>
    <property type="match status" value="1"/>
</dbReference>
<protein>
    <recommendedName>
        <fullName evidence="13">Cytochrome P450</fullName>
    </recommendedName>
</protein>
<evidence type="ECO:0000313" key="11">
    <source>
        <dbReference type="EMBL" id="KIK96538.1"/>
    </source>
</evidence>
<name>A0A0D0DSN4_9AGAM</name>
<dbReference type="Pfam" id="PF00067">
    <property type="entry name" value="p450"/>
    <property type="match status" value="1"/>
</dbReference>
<evidence type="ECO:0000256" key="6">
    <source>
        <dbReference type="ARBA" id="ARBA00023002"/>
    </source>
</evidence>
<dbReference type="GO" id="GO:0016705">
    <property type="term" value="F:oxidoreductase activity, acting on paired donors, with incorporation or reduction of molecular oxygen"/>
    <property type="evidence" value="ECO:0007669"/>
    <property type="project" value="InterPro"/>
</dbReference>
<dbReference type="GO" id="GO:0005506">
    <property type="term" value="F:iron ion binding"/>
    <property type="evidence" value="ECO:0007669"/>
    <property type="project" value="InterPro"/>
</dbReference>
<dbReference type="Gene3D" id="1.10.630.10">
    <property type="entry name" value="Cytochrome P450"/>
    <property type="match status" value="1"/>
</dbReference>
<dbReference type="CDD" id="cd11065">
    <property type="entry name" value="CYP64-like"/>
    <property type="match status" value="1"/>
</dbReference>
<reference evidence="12" key="2">
    <citation type="submission" date="2015-01" db="EMBL/GenBank/DDBJ databases">
        <title>Evolutionary Origins and Diversification of the Mycorrhizal Mutualists.</title>
        <authorList>
            <consortium name="DOE Joint Genome Institute"/>
            <consortium name="Mycorrhizal Genomics Consortium"/>
            <person name="Kohler A."/>
            <person name="Kuo A."/>
            <person name="Nagy L.G."/>
            <person name="Floudas D."/>
            <person name="Copeland A."/>
            <person name="Barry K.W."/>
            <person name="Cichocki N."/>
            <person name="Veneault-Fourrey C."/>
            <person name="LaButti K."/>
            <person name="Lindquist E.A."/>
            <person name="Lipzen A."/>
            <person name="Lundell T."/>
            <person name="Morin E."/>
            <person name="Murat C."/>
            <person name="Riley R."/>
            <person name="Ohm R."/>
            <person name="Sun H."/>
            <person name="Tunlid A."/>
            <person name="Henrissat B."/>
            <person name="Grigoriev I.V."/>
            <person name="Hibbett D.S."/>
            <person name="Martin F."/>
        </authorList>
    </citation>
    <scope>NUCLEOTIDE SEQUENCE [LARGE SCALE GENOMIC DNA]</scope>
    <source>
        <strain evidence="12">Ve08.2h10</strain>
    </source>
</reference>
<evidence type="ECO:0000256" key="8">
    <source>
        <dbReference type="ARBA" id="ARBA00023033"/>
    </source>
</evidence>
<keyword evidence="4 9" id="KW-0349">Heme</keyword>
<keyword evidence="7 9" id="KW-0408">Iron</keyword>
<proteinExistence type="inferred from homology"/>
<dbReference type="InterPro" id="IPR036396">
    <property type="entry name" value="Cyt_P450_sf"/>
</dbReference>
<comment type="pathway">
    <text evidence="2">Secondary metabolite biosynthesis.</text>
</comment>
<comment type="cofactor">
    <cofactor evidence="1 9">
        <name>heme</name>
        <dbReference type="ChEBI" id="CHEBI:30413"/>
    </cofactor>
</comment>
<dbReference type="InterPro" id="IPR001128">
    <property type="entry name" value="Cyt_P450"/>
</dbReference>
<dbReference type="PRINTS" id="PR00463">
    <property type="entry name" value="EP450I"/>
</dbReference>
<dbReference type="InterPro" id="IPR050364">
    <property type="entry name" value="Cytochrome_P450_fung"/>
</dbReference>
<dbReference type="InParanoid" id="A0A0D0DSN4"/>